<evidence type="ECO:0000313" key="1">
    <source>
        <dbReference type="EMBL" id="SVA24045.1"/>
    </source>
</evidence>
<organism evidence="1">
    <name type="scientific">marine metagenome</name>
    <dbReference type="NCBI Taxonomy" id="408172"/>
    <lineage>
        <taxon>unclassified sequences</taxon>
        <taxon>metagenomes</taxon>
        <taxon>ecological metagenomes</taxon>
    </lineage>
</organism>
<dbReference type="GO" id="GO:0006450">
    <property type="term" value="P:regulation of translational fidelity"/>
    <property type="evidence" value="ECO:0007669"/>
    <property type="project" value="InterPro"/>
</dbReference>
<dbReference type="AlphaFoldDB" id="A0A381U722"/>
<dbReference type="SUPFAM" id="SSF141000">
    <property type="entry name" value="Glu-tRNAGln amidotransferase C subunit"/>
    <property type="match status" value="1"/>
</dbReference>
<reference evidence="1" key="1">
    <citation type="submission" date="2018-05" db="EMBL/GenBank/DDBJ databases">
        <authorList>
            <person name="Lanie J.A."/>
            <person name="Ng W.-L."/>
            <person name="Kazmierczak K.M."/>
            <person name="Andrzejewski T.M."/>
            <person name="Davidsen T.M."/>
            <person name="Wayne K.J."/>
            <person name="Tettelin H."/>
            <person name="Glass J.I."/>
            <person name="Rusch D."/>
            <person name="Podicherti R."/>
            <person name="Tsui H.-C.T."/>
            <person name="Winkler M.E."/>
        </authorList>
    </citation>
    <scope>NUCLEOTIDE SEQUENCE</scope>
</reference>
<name>A0A381U722_9ZZZZ</name>
<gene>
    <name evidence="1" type="ORF">METZ01_LOCUS76899</name>
</gene>
<dbReference type="EMBL" id="UINC01005865">
    <property type="protein sequence ID" value="SVA24045.1"/>
    <property type="molecule type" value="Genomic_DNA"/>
</dbReference>
<dbReference type="InterPro" id="IPR036113">
    <property type="entry name" value="Asp/Glu-ADT_sf_sub_c"/>
</dbReference>
<sequence>MTDLSPKDVIAMGKAVGLDIKEPDLSEVTEVLNAIIEAVDEINPPGLENVEPLPIILPPVEKER</sequence>
<protein>
    <submittedName>
        <fullName evidence="1">Uncharacterized protein</fullName>
    </submittedName>
</protein>
<proteinExistence type="predicted"/>
<accession>A0A381U722</accession>